<dbReference type="InParanoid" id="A0A507AWS6"/>
<protein>
    <recommendedName>
        <fullName evidence="2">EH domain-containing protein</fullName>
    </recommendedName>
</protein>
<feature type="compositionally biased region" description="Low complexity" evidence="1">
    <location>
        <begin position="11"/>
        <end position="30"/>
    </location>
</feature>
<feature type="region of interest" description="Disordered" evidence="1">
    <location>
        <begin position="257"/>
        <end position="623"/>
    </location>
</feature>
<dbReference type="Gene3D" id="1.10.238.10">
    <property type="entry name" value="EF-hand"/>
    <property type="match status" value="1"/>
</dbReference>
<dbReference type="Pfam" id="PF12763">
    <property type="entry name" value="EH"/>
    <property type="match status" value="1"/>
</dbReference>
<dbReference type="InterPro" id="IPR000261">
    <property type="entry name" value="EH_dom"/>
</dbReference>
<dbReference type="OrthoDB" id="10045710at2759"/>
<feature type="compositionally biased region" description="Low complexity" evidence="1">
    <location>
        <begin position="421"/>
        <end position="451"/>
    </location>
</feature>
<keyword evidence="4" id="KW-1185">Reference proteome</keyword>
<dbReference type="RefSeq" id="XP_030991160.1">
    <property type="nucleotide sequence ID" value="XM_031144291.1"/>
</dbReference>
<dbReference type="InterPro" id="IPR011992">
    <property type="entry name" value="EF-hand-dom_pair"/>
</dbReference>
<feature type="region of interest" description="Disordered" evidence="1">
    <location>
        <begin position="1"/>
        <end position="126"/>
    </location>
</feature>
<feature type="compositionally biased region" description="Basic residues" evidence="1">
    <location>
        <begin position="610"/>
        <end position="620"/>
    </location>
</feature>
<organism evidence="3 4">
    <name type="scientific">Thyridium curvatum</name>
    <dbReference type="NCBI Taxonomy" id="1093900"/>
    <lineage>
        <taxon>Eukaryota</taxon>
        <taxon>Fungi</taxon>
        <taxon>Dikarya</taxon>
        <taxon>Ascomycota</taxon>
        <taxon>Pezizomycotina</taxon>
        <taxon>Sordariomycetes</taxon>
        <taxon>Sordariomycetidae</taxon>
        <taxon>Thyridiales</taxon>
        <taxon>Thyridiaceae</taxon>
        <taxon>Thyridium</taxon>
    </lineage>
</organism>
<gene>
    <name evidence="3" type="ORF">E0L32_009337</name>
</gene>
<dbReference type="SUPFAM" id="SSF47473">
    <property type="entry name" value="EF-hand"/>
    <property type="match status" value="1"/>
</dbReference>
<dbReference type="EMBL" id="SKBQ01000067">
    <property type="protein sequence ID" value="TPX09449.1"/>
    <property type="molecule type" value="Genomic_DNA"/>
</dbReference>
<feature type="compositionally biased region" description="Low complexity" evidence="1">
    <location>
        <begin position="218"/>
        <end position="233"/>
    </location>
</feature>
<dbReference type="AlphaFoldDB" id="A0A507AWS6"/>
<feature type="region of interest" description="Disordered" evidence="1">
    <location>
        <begin position="179"/>
        <end position="240"/>
    </location>
</feature>
<feature type="compositionally biased region" description="Basic and acidic residues" evidence="1">
    <location>
        <begin position="282"/>
        <end position="313"/>
    </location>
</feature>
<dbReference type="GeneID" id="41976784"/>
<evidence type="ECO:0000259" key="2">
    <source>
        <dbReference type="PROSITE" id="PS50031"/>
    </source>
</evidence>
<dbReference type="SMART" id="SM00027">
    <property type="entry name" value="EH"/>
    <property type="match status" value="1"/>
</dbReference>
<feature type="domain" description="EH" evidence="2">
    <location>
        <begin position="629"/>
        <end position="679"/>
    </location>
</feature>
<accession>A0A507AWS6</accession>
<name>A0A507AWS6_9PEZI</name>
<evidence type="ECO:0000313" key="4">
    <source>
        <dbReference type="Proteomes" id="UP000319257"/>
    </source>
</evidence>
<proteinExistence type="predicted"/>
<dbReference type="PROSITE" id="PS50031">
    <property type="entry name" value="EH"/>
    <property type="match status" value="1"/>
</dbReference>
<evidence type="ECO:0000256" key="1">
    <source>
        <dbReference type="SAM" id="MobiDB-lite"/>
    </source>
</evidence>
<dbReference type="Proteomes" id="UP000319257">
    <property type="component" value="Unassembled WGS sequence"/>
</dbReference>
<reference evidence="3 4" key="1">
    <citation type="submission" date="2019-06" db="EMBL/GenBank/DDBJ databases">
        <title>Draft genome sequence of the filamentous fungus Phialemoniopsis curvata isolated from diesel fuel.</title>
        <authorList>
            <person name="Varaljay V.A."/>
            <person name="Lyon W.J."/>
            <person name="Crouch A.L."/>
            <person name="Drake C.E."/>
            <person name="Hollomon J.M."/>
            <person name="Nadeau L.J."/>
            <person name="Nunn H.S."/>
            <person name="Stevenson B.S."/>
            <person name="Bojanowski C.L."/>
            <person name="Crookes-Goodson W.J."/>
        </authorList>
    </citation>
    <scope>NUCLEOTIDE SEQUENCE [LARGE SCALE GENOMIC DNA]</scope>
    <source>
        <strain evidence="3 4">D216</strain>
    </source>
</reference>
<comment type="caution">
    <text evidence="3">The sequence shown here is derived from an EMBL/GenBank/DDBJ whole genome shotgun (WGS) entry which is preliminary data.</text>
</comment>
<feature type="compositionally biased region" description="Polar residues" evidence="1">
    <location>
        <begin position="62"/>
        <end position="78"/>
    </location>
</feature>
<feature type="compositionally biased region" description="Basic residues" evidence="1">
    <location>
        <begin position="538"/>
        <end position="549"/>
    </location>
</feature>
<sequence>MHASPSGRPDASPGQGSAAAAAALRGASLAFEKQQQQRANTAAHHLASGPSTPVNGALLAATSASRDASHSRPVSPSRSAGVAVGTTTRNRSPRAAAGPGHAEGVGRDNTGERQGSAVRDRSRERELARRVSLVLSSPASVVGSPHLLLPPGGGGGAKSGADPKSASFIAATLAASRSASPTPSPVVHGSAQAAGPGYFSQGPGGGGTGGRSVRARRGSVGSSSVHSVSTAGVDLPDTTPIPATNSLISMFEDKRGVDPVKRVPSPSKRPGLRVPTPPRELSPPRRKVEEMPAQKQVRVEEATPKEKMQKETAPEETAAPPPKLKPKPKPKPQQRPSTPTSVPPPLKTARASTEILSPRPRHIEQRPKITTSTPPASSPVGKMSPRIKRPVVTATSSTEELSRGVDGQSYSKSRREPKRMTVTTTTSVERPTTATSQSSDDSFVSASSTQTPRPPTPPRGRKTKPRQIPLRATTPKPPPPKRSLSTHSLQPIPRRSTGTGTPSNLALDSLANAIVASSLASSRHPTPKSKTPPPVPTSRRHLHHHHHPHIPFGHSHERSHSSGKPNRSPRRAGMLQTLRSPPTKSDEEDESNAAAAARRRHKNPLSVGGKHSHHEGARRRWRDEVTPRERRRYEAVWASNRGLFLPESEADCVCGVVVRDLWSRSRLPADELAEVWELVDGSSSPSGGGGGGRRGMLNKAEFVVGMWLIDQRLRGRKIPPRVSDSVWGSVRGWRVKAPEKVKGGGGGGGGKKK</sequence>
<feature type="compositionally biased region" description="Polar residues" evidence="1">
    <location>
        <begin position="496"/>
        <end position="506"/>
    </location>
</feature>
<dbReference type="STRING" id="1093900.A0A507AWS6"/>
<evidence type="ECO:0000313" key="3">
    <source>
        <dbReference type="EMBL" id="TPX09449.1"/>
    </source>
</evidence>